<dbReference type="EMBL" id="GL385402">
    <property type="protein sequence ID" value="EJT70235.1"/>
    <property type="molecule type" value="Genomic_DNA"/>
</dbReference>
<keyword evidence="6" id="KW-1185">Reference proteome</keyword>
<dbReference type="GO" id="GO:0016787">
    <property type="term" value="F:hydrolase activity"/>
    <property type="evidence" value="ECO:0007669"/>
    <property type="project" value="UniProtKB-KW"/>
</dbReference>
<evidence type="ECO:0000313" key="4">
    <source>
        <dbReference type="EMBL" id="EJT70235.1"/>
    </source>
</evidence>
<evidence type="ECO:0000313" key="6">
    <source>
        <dbReference type="Proteomes" id="UP000006039"/>
    </source>
</evidence>
<dbReference type="EnsemblFungi" id="EJT70235">
    <property type="protein sequence ID" value="EJT70235"/>
    <property type="gene ID" value="GGTG_12408"/>
</dbReference>
<reference evidence="5" key="4">
    <citation type="journal article" date="2015" name="G3 (Bethesda)">
        <title>Genome sequences of three phytopathogenic species of the Magnaporthaceae family of fungi.</title>
        <authorList>
            <person name="Okagaki L.H."/>
            <person name="Nunes C.C."/>
            <person name="Sailsbery J."/>
            <person name="Clay B."/>
            <person name="Brown D."/>
            <person name="John T."/>
            <person name="Oh Y."/>
            <person name="Young N."/>
            <person name="Fitzgerald M."/>
            <person name="Haas B.J."/>
            <person name="Zeng Q."/>
            <person name="Young S."/>
            <person name="Adiconis X."/>
            <person name="Fan L."/>
            <person name="Levin J.Z."/>
            <person name="Mitchell T.K."/>
            <person name="Okubara P.A."/>
            <person name="Farman M.L."/>
            <person name="Kohn L.M."/>
            <person name="Birren B."/>
            <person name="Ma L.-J."/>
            <person name="Dean R.A."/>
        </authorList>
    </citation>
    <scope>NUCLEOTIDE SEQUENCE</scope>
    <source>
        <strain evidence="5">R3-111a-1</strain>
    </source>
</reference>
<keyword evidence="2" id="KW-0378">Hydrolase</keyword>
<gene>
    <name evidence="5" type="primary">20352866</name>
    <name evidence="4" type="ORF">GGTG_12408</name>
</gene>
<dbReference type="Proteomes" id="UP000006039">
    <property type="component" value="Unassembled WGS sequence"/>
</dbReference>
<dbReference type="RefSeq" id="XP_009228569.1">
    <property type="nucleotide sequence ID" value="XM_009230305.1"/>
</dbReference>
<evidence type="ECO:0000256" key="1">
    <source>
        <dbReference type="ARBA" id="ARBA00009009"/>
    </source>
</evidence>
<reference evidence="6" key="1">
    <citation type="submission" date="2010-07" db="EMBL/GenBank/DDBJ databases">
        <title>The genome sequence of Gaeumannomyces graminis var. tritici strain R3-111a-1.</title>
        <authorList>
            <consortium name="The Broad Institute Genome Sequencing Platform"/>
            <person name="Ma L.-J."/>
            <person name="Dead R."/>
            <person name="Young S."/>
            <person name="Zeng Q."/>
            <person name="Koehrsen M."/>
            <person name="Alvarado L."/>
            <person name="Berlin A."/>
            <person name="Chapman S.B."/>
            <person name="Chen Z."/>
            <person name="Freedman E."/>
            <person name="Gellesch M."/>
            <person name="Goldberg J."/>
            <person name="Griggs A."/>
            <person name="Gujja S."/>
            <person name="Heilman E.R."/>
            <person name="Heiman D."/>
            <person name="Hepburn T."/>
            <person name="Howarth C."/>
            <person name="Jen D."/>
            <person name="Larson L."/>
            <person name="Mehta T."/>
            <person name="Neiman D."/>
            <person name="Pearson M."/>
            <person name="Roberts A."/>
            <person name="Saif S."/>
            <person name="Shea T."/>
            <person name="Shenoy N."/>
            <person name="Sisk P."/>
            <person name="Stolte C."/>
            <person name="Sykes S."/>
            <person name="Walk T."/>
            <person name="White J."/>
            <person name="Yandava C."/>
            <person name="Haas B."/>
            <person name="Nusbaum C."/>
            <person name="Birren B."/>
        </authorList>
    </citation>
    <scope>NUCLEOTIDE SEQUENCE [LARGE SCALE GENOMIC DNA]</scope>
    <source>
        <strain evidence="6">R3-111a-1</strain>
    </source>
</reference>
<reference evidence="5" key="5">
    <citation type="submission" date="2018-04" db="UniProtKB">
        <authorList>
            <consortium name="EnsemblFungi"/>
        </authorList>
    </citation>
    <scope>IDENTIFICATION</scope>
    <source>
        <strain evidence="5">R3-111a-1</strain>
    </source>
</reference>
<comment type="similarity">
    <text evidence="1">Belongs to the class-A beta-lactamase family.</text>
</comment>
<reference evidence="4" key="3">
    <citation type="submission" date="2010-09" db="EMBL/GenBank/DDBJ databases">
        <title>Annotation of Gaeumannomyces graminis var. tritici R3-111a-1.</title>
        <authorList>
            <consortium name="The Broad Institute Genome Sequencing Platform"/>
            <person name="Ma L.-J."/>
            <person name="Dead R."/>
            <person name="Young S.K."/>
            <person name="Zeng Q."/>
            <person name="Gargeya S."/>
            <person name="Fitzgerald M."/>
            <person name="Haas B."/>
            <person name="Abouelleil A."/>
            <person name="Alvarado L."/>
            <person name="Arachchi H.M."/>
            <person name="Berlin A."/>
            <person name="Brown A."/>
            <person name="Chapman S.B."/>
            <person name="Chen Z."/>
            <person name="Dunbar C."/>
            <person name="Freedman E."/>
            <person name="Gearin G."/>
            <person name="Gellesch M."/>
            <person name="Goldberg J."/>
            <person name="Griggs A."/>
            <person name="Gujja S."/>
            <person name="Heiman D."/>
            <person name="Howarth C."/>
            <person name="Larson L."/>
            <person name="Lui A."/>
            <person name="MacDonald P.J.P."/>
            <person name="Mehta T."/>
            <person name="Montmayeur A."/>
            <person name="Murphy C."/>
            <person name="Neiman D."/>
            <person name="Pearson M."/>
            <person name="Priest M."/>
            <person name="Roberts A."/>
            <person name="Saif S."/>
            <person name="Shea T."/>
            <person name="Shenoy N."/>
            <person name="Sisk P."/>
            <person name="Stolte C."/>
            <person name="Sykes S."/>
            <person name="Yandava C."/>
            <person name="Wortman J."/>
            <person name="Nusbaum C."/>
            <person name="Birren B."/>
        </authorList>
    </citation>
    <scope>NUCLEOTIDE SEQUENCE</scope>
    <source>
        <strain evidence="4">R3-111a-1</strain>
    </source>
</reference>
<dbReference type="Gene3D" id="3.40.710.10">
    <property type="entry name" value="DD-peptidase/beta-lactamase superfamily"/>
    <property type="match status" value="1"/>
</dbReference>
<dbReference type="eggNOG" id="ENOG502S4UR">
    <property type="taxonomic scope" value="Eukaryota"/>
</dbReference>
<protein>
    <recommendedName>
        <fullName evidence="3">Beta-lactamase-related domain-containing protein</fullName>
    </recommendedName>
</protein>
<dbReference type="STRING" id="644352.J3PFY3"/>
<name>J3PFY3_GAET3</name>
<evidence type="ECO:0000256" key="2">
    <source>
        <dbReference type="ARBA" id="ARBA00022801"/>
    </source>
</evidence>
<dbReference type="InterPro" id="IPR050789">
    <property type="entry name" value="Diverse_Enzym_Activities"/>
</dbReference>
<dbReference type="PANTHER" id="PTHR43283:SF17">
    <property type="entry name" value="(LOVD), PUTATIVE (AFU_ORTHOLOGUE AFUA_5G00920)-RELATED"/>
    <property type="match status" value="1"/>
</dbReference>
<dbReference type="InterPro" id="IPR012338">
    <property type="entry name" value="Beta-lactam/transpept-like"/>
</dbReference>
<dbReference type="HOGENOM" id="CLU_020027_11_1_1"/>
<dbReference type="PANTHER" id="PTHR43283">
    <property type="entry name" value="BETA-LACTAMASE-RELATED"/>
    <property type="match status" value="1"/>
</dbReference>
<dbReference type="VEuPathDB" id="FungiDB:GGTG_12408"/>
<evidence type="ECO:0000259" key="3">
    <source>
        <dbReference type="Pfam" id="PF00144"/>
    </source>
</evidence>
<evidence type="ECO:0000313" key="5">
    <source>
        <dbReference type="EnsemblFungi" id="EJT70235"/>
    </source>
</evidence>
<dbReference type="InterPro" id="IPR001466">
    <property type="entry name" value="Beta-lactam-related"/>
</dbReference>
<accession>J3PFY3</accession>
<sequence>MQNQRLDAILESHVAVGEETKDKLLGAAFCVVNKDGILYQGSAGRIDLPVNSAPFTTRSFTWIASMTKIVTAAAVMQEVERGTLGLDQDMRPLVPQLARMEILRGFQEADGKPVLEPNADPITMRHLLTHTAGLGYDKADPELARWSEAVGRTASVYDFSLDGFATPLRFPPGSGWWYGTGLDWAAEAVAAAASARRGAETRLADLVQESILGPLGMRSTTFYSLRVSDDIRRSKVANAYRDPETGRLSIGPLAIPAEPPVQSGGAGLWATCEDFSKFLRALLVSSLPEAGTDAAGRILKSETVAEMLRPQLSDRQREALQSVTGEAHDSMVPEFEKTTPLNHGISGIINLADVPSKRKAGSMMWKGFTNGQWASSPPWIDPKAGIAAALVVNVLPQPDPVVTKLHDELERAVYRDLT</sequence>
<reference evidence="4" key="2">
    <citation type="submission" date="2010-07" db="EMBL/GenBank/DDBJ databases">
        <authorList>
            <consortium name="The Broad Institute Genome Sequencing Platform"/>
            <consortium name="Broad Institute Genome Sequencing Center for Infectious Disease"/>
            <person name="Ma L.-J."/>
            <person name="Dead R."/>
            <person name="Young S."/>
            <person name="Zeng Q."/>
            <person name="Koehrsen M."/>
            <person name="Alvarado L."/>
            <person name="Berlin A."/>
            <person name="Chapman S.B."/>
            <person name="Chen Z."/>
            <person name="Freedman E."/>
            <person name="Gellesch M."/>
            <person name="Goldberg J."/>
            <person name="Griggs A."/>
            <person name="Gujja S."/>
            <person name="Heilman E.R."/>
            <person name="Heiman D."/>
            <person name="Hepburn T."/>
            <person name="Howarth C."/>
            <person name="Jen D."/>
            <person name="Larson L."/>
            <person name="Mehta T."/>
            <person name="Neiman D."/>
            <person name="Pearson M."/>
            <person name="Roberts A."/>
            <person name="Saif S."/>
            <person name="Shea T."/>
            <person name="Shenoy N."/>
            <person name="Sisk P."/>
            <person name="Stolte C."/>
            <person name="Sykes S."/>
            <person name="Walk T."/>
            <person name="White J."/>
            <person name="Yandava C."/>
            <person name="Haas B."/>
            <person name="Nusbaum C."/>
            <person name="Birren B."/>
        </authorList>
    </citation>
    <scope>NUCLEOTIDE SEQUENCE</scope>
    <source>
        <strain evidence="4">R3-111a-1</strain>
    </source>
</reference>
<feature type="domain" description="Beta-lactamase-related" evidence="3">
    <location>
        <begin position="21"/>
        <end position="400"/>
    </location>
</feature>
<dbReference type="Pfam" id="PF00144">
    <property type="entry name" value="Beta-lactamase"/>
    <property type="match status" value="1"/>
</dbReference>
<proteinExistence type="inferred from homology"/>
<dbReference type="GeneID" id="20352866"/>
<dbReference type="AlphaFoldDB" id="J3PFY3"/>
<organism evidence="4">
    <name type="scientific">Gaeumannomyces tritici (strain R3-111a-1)</name>
    <name type="common">Wheat and barley take-all root rot fungus</name>
    <name type="synonym">Gaeumannomyces graminis var. tritici</name>
    <dbReference type="NCBI Taxonomy" id="644352"/>
    <lineage>
        <taxon>Eukaryota</taxon>
        <taxon>Fungi</taxon>
        <taxon>Dikarya</taxon>
        <taxon>Ascomycota</taxon>
        <taxon>Pezizomycotina</taxon>
        <taxon>Sordariomycetes</taxon>
        <taxon>Sordariomycetidae</taxon>
        <taxon>Magnaporthales</taxon>
        <taxon>Magnaporthaceae</taxon>
        <taxon>Gaeumannomyces</taxon>
    </lineage>
</organism>
<dbReference type="SUPFAM" id="SSF56601">
    <property type="entry name" value="beta-lactamase/transpeptidase-like"/>
    <property type="match status" value="1"/>
</dbReference>
<dbReference type="OrthoDB" id="428260at2759"/>